<proteinExistence type="predicted"/>
<accession>A0A2K9MEM9</accession>
<dbReference type="RefSeq" id="WP_101498350.1">
    <property type="nucleotide sequence ID" value="NZ_CP025583.1"/>
</dbReference>
<name>A0A2K9MEM9_9RHOB</name>
<dbReference type="Proteomes" id="UP000234882">
    <property type="component" value="Chromosome"/>
</dbReference>
<organism evidence="1 2">
    <name type="scientific">Paracoccus jeotgali</name>
    <dbReference type="NCBI Taxonomy" id="2065379"/>
    <lineage>
        <taxon>Bacteria</taxon>
        <taxon>Pseudomonadati</taxon>
        <taxon>Pseudomonadota</taxon>
        <taxon>Alphaproteobacteria</taxon>
        <taxon>Rhodobacterales</taxon>
        <taxon>Paracoccaceae</taxon>
        <taxon>Paracoccus</taxon>
    </lineage>
</organism>
<sequence>MAGYTHAQLAAIKEAYASGVTRVSYDGKTTEYRSLADMREIIATIEADLAAQSGRKRPIAGFASFRRS</sequence>
<dbReference type="NCBIfam" id="NF047331">
    <property type="entry name" value="phage_HTJ"/>
    <property type="match status" value="1"/>
</dbReference>
<dbReference type="AlphaFoldDB" id="A0A2K9MEM9"/>
<gene>
    <name evidence="1" type="ORF">CYR75_00370</name>
</gene>
<dbReference type="EMBL" id="CP025583">
    <property type="protein sequence ID" value="AUM72965.1"/>
    <property type="molecule type" value="Genomic_DNA"/>
</dbReference>
<evidence type="ECO:0000313" key="1">
    <source>
        <dbReference type="EMBL" id="AUM72965.1"/>
    </source>
</evidence>
<dbReference type="KEGG" id="paru:CYR75_00370"/>
<evidence type="ECO:0000313" key="2">
    <source>
        <dbReference type="Proteomes" id="UP000234882"/>
    </source>
</evidence>
<protein>
    <submittedName>
        <fullName evidence="1">Uncharacterized protein</fullName>
    </submittedName>
</protein>
<keyword evidence="2" id="KW-1185">Reference proteome</keyword>
<reference evidence="2" key="1">
    <citation type="submission" date="2017-12" db="EMBL/GenBank/DDBJ databases">
        <title>Genomic analysis of Paracoccus sp. CBA4604.</title>
        <authorList>
            <person name="Roh S.W."/>
            <person name="Kim J.Y."/>
            <person name="Kim J.S."/>
        </authorList>
    </citation>
    <scope>NUCLEOTIDE SEQUENCE [LARGE SCALE GENOMIC DNA]</scope>
    <source>
        <strain evidence="2">CBA4604</strain>
    </source>
</reference>
<dbReference type="OrthoDB" id="7873006at2"/>